<dbReference type="InterPro" id="IPR036188">
    <property type="entry name" value="FAD/NAD-bd_sf"/>
</dbReference>
<reference evidence="2 3" key="1">
    <citation type="submission" date="2021-08" db="EMBL/GenBank/DDBJ databases">
        <title>Draft genome sequence of Spirulina subsalsa with high tolerance to salinity and hype-accumulation of phycocyanin.</title>
        <authorList>
            <person name="Pei H."/>
            <person name="Jiang L."/>
        </authorList>
    </citation>
    <scope>NUCLEOTIDE SEQUENCE [LARGE SCALE GENOMIC DNA]</scope>
    <source>
        <strain evidence="2 3">FACHB-351</strain>
    </source>
</reference>
<dbReference type="PRINTS" id="PR00411">
    <property type="entry name" value="PNDRDTASEI"/>
</dbReference>
<dbReference type="Proteomes" id="UP001526426">
    <property type="component" value="Unassembled WGS sequence"/>
</dbReference>
<proteinExistence type="predicted"/>
<evidence type="ECO:0000259" key="1">
    <source>
        <dbReference type="Pfam" id="PF13454"/>
    </source>
</evidence>
<dbReference type="InterPro" id="IPR038732">
    <property type="entry name" value="HpyO/CreE_NAD-binding"/>
</dbReference>
<protein>
    <submittedName>
        <fullName evidence="2">Lysine N(6)-hydroxylase/L-ornithine N(5)-oxygenase family protein</fullName>
    </submittedName>
</protein>
<dbReference type="RefSeq" id="WP_265265938.1">
    <property type="nucleotide sequence ID" value="NZ_JAIHOM010000105.1"/>
</dbReference>
<dbReference type="PANTHER" id="PTHR38663">
    <property type="match status" value="1"/>
</dbReference>
<dbReference type="EMBL" id="JAIHOM010000105">
    <property type="protein sequence ID" value="MCW6038045.1"/>
    <property type="molecule type" value="Genomic_DNA"/>
</dbReference>
<dbReference type="Gene3D" id="3.50.50.60">
    <property type="entry name" value="FAD/NAD(P)-binding domain"/>
    <property type="match status" value="1"/>
</dbReference>
<sequence length="395" mass="44719">MTQPLDIAIIGAGPHGLTLATHLLKKRPKWRSRLKIFDPSGQWLTVWQQQFNALDIPYLRSPAVHHPDPNPYALRHFAETRPGHFYPPYDRPSRELFHQFCQAVIQRWQLQEQVIPQKIQAIEPLKGRKASRFELHSPSGEPVITRRVVLALGPSVPQWPSWAENKQGERLCNAQQVDLRTLPLRGEQVVIVGGGLTAGHLAVGAIARGATVTLIHRRGMQVKLFDTDPSWLGPKSLKTFWEERDWETRWQMIQNARNGGSLTPDMMTQLRRVQKQGLLQLREHCQVVDLRRSGQQWQIFCDDGQTLKCDRLWCATGTQWDAAQHPLLKTLQDIAPLPLVQGLPVLDDHLRWGKTNIFVMGGWAALQLGPVARNLAGGRMACDRIVPALIKPSLA</sequence>
<organism evidence="2 3">
    <name type="scientific">Spirulina subsalsa FACHB-351</name>
    <dbReference type="NCBI Taxonomy" id="234711"/>
    <lineage>
        <taxon>Bacteria</taxon>
        <taxon>Bacillati</taxon>
        <taxon>Cyanobacteriota</taxon>
        <taxon>Cyanophyceae</taxon>
        <taxon>Spirulinales</taxon>
        <taxon>Spirulinaceae</taxon>
        <taxon>Spirulina</taxon>
    </lineage>
</organism>
<feature type="domain" description="FAD-dependent urate hydroxylase HpyO/Asp monooxygenase CreE-like FAD/NAD(P)-binding" evidence="1">
    <location>
        <begin position="8"/>
        <end position="153"/>
    </location>
</feature>
<dbReference type="SUPFAM" id="SSF51905">
    <property type="entry name" value="FAD/NAD(P)-binding domain"/>
    <property type="match status" value="1"/>
</dbReference>
<accession>A0ABT3L956</accession>
<dbReference type="Pfam" id="PF13454">
    <property type="entry name" value="NAD_binding_9"/>
    <property type="match status" value="1"/>
</dbReference>
<gene>
    <name evidence="2" type="ORF">K4A83_17455</name>
</gene>
<keyword evidence="3" id="KW-1185">Reference proteome</keyword>
<dbReference type="PANTHER" id="PTHR38663:SF1">
    <property type="entry name" value="L-ORNITHINE N(5)-MONOOXYGENASE"/>
    <property type="match status" value="1"/>
</dbReference>
<evidence type="ECO:0000313" key="3">
    <source>
        <dbReference type="Proteomes" id="UP001526426"/>
    </source>
</evidence>
<name>A0ABT3L956_9CYAN</name>
<comment type="caution">
    <text evidence="2">The sequence shown here is derived from an EMBL/GenBank/DDBJ whole genome shotgun (WGS) entry which is preliminary data.</text>
</comment>
<evidence type="ECO:0000313" key="2">
    <source>
        <dbReference type="EMBL" id="MCW6038045.1"/>
    </source>
</evidence>